<protein>
    <submittedName>
        <fullName evidence="2">Uncharacterized protein</fullName>
    </submittedName>
</protein>
<reference evidence="2" key="1">
    <citation type="submission" date="2022-06" db="EMBL/GenBank/DDBJ databases">
        <title>PHB producers.</title>
        <authorList>
            <person name="Besaury L."/>
        </authorList>
    </citation>
    <scope>NUCLEOTIDE SEQUENCE</scope>
    <source>
        <strain evidence="2 3">SEWS6</strain>
    </source>
</reference>
<gene>
    <name evidence="2" type="ORF">NIE36_12850</name>
    <name evidence="1" type="ORF">OSB80_12885</name>
</gene>
<evidence type="ECO:0000313" key="3">
    <source>
        <dbReference type="Proteomes" id="UP001209412"/>
    </source>
</evidence>
<comment type="caution">
    <text evidence="2">The sequence shown here is derived from an EMBL/GenBank/DDBJ whole genome shotgun (WGS) entry which is preliminary data.</text>
</comment>
<dbReference type="Proteomes" id="UP001209412">
    <property type="component" value="Unassembled WGS sequence"/>
</dbReference>
<dbReference type="RefSeq" id="WP_266257959.1">
    <property type="nucleotide sequence ID" value="NZ_JAMXWF010000008.1"/>
</dbReference>
<sequence length="162" mass="18065">MVAGGDDGRLPVAVLRRYVVERLGEYEWTKAAYDALAGQKATITPELLRETEVLLGQSRTALLSLCRIAFELAVPHNNIRTYLKQIKSSDGRERWQLTERARAMIKNNAAHVPRGNESSRDALHWRAIALLPRLCSAGVSINGVGVSLLPLRDIDVFADRFE</sequence>
<name>A0AAP5BB50_9BURK</name>
<dbReference type="EMBL" id="JAPKHW010000008">
    <property type="protein sequence ID" value="MCX4146262.1"/>
    <property type="molecule type" value="Genomic_DNA"/>
</dbReference>
<dbReference type="AlphaFoldDB" id="A0AAP5BB50"/>
<dbReference type="EMBL" id="JAMXWF010000008">
    <property type="protein sequence ID" value="MDQ6408088.1"/>
    <property type="molecule type" value="Genomic_DNA"/>
</dbReference>
<evidence type="ECO:0000313" key="2">
    <source>
        <dbReference type="EMBL" id="MDQ6408088.1"/>
    </source>
</evidence>
<evidence type="ECO:0000313" key="4">
    <source>
        <dbReference type="Proteomes" id="UP001242288"/>
    </source>
</evidence>
<proteinExistence type="predicted"/>
<dbReference type="Proteomes" id="UP001242288">
    <property type="component" value="Unassembled WGS sequence"/>
</dbReference>
<evidence type="ECO:0000313" key="1">
    <source>
        <dbReference type="EMBL" id="MCX4146262.1"/>
    </source>
</evidence>
<organism evidence="2 4">
    <name type="scientific">Paraburkholderia madseniana</name>
    <dbReference type="NCBI Taxonomy" id="2599607"/>
    <lineage>
        <taxon>Bacteria</taxon>
        <taxon>Pseudomonadati</taxon>
        <taxon>Pseudomonadota</taxon>
        <taxon>Betaproteobacteria</taxon>
        <taxon>Burkholderiales</taxon>
        <taxon>Burkholderiaceae</taxon>
        <taxon>Paraburkholderia</taxon>
    </lineage>
</organism>
<keyword evidence="3" id="KW-1185">Reference proteome</keyword>
<accession>A0AAP5BB50</accession>